<sequence>SRPSAALLPADRRAAVPPAGAGGTGVPGGGYGVSGAPGAEAAGRSPLETHPDMGLWMGAFFAGPDGDKPGGAEAGGAGPGAAETAGDTAPAPPPPPKTPSPRRAPDRPAAGDES</sequence>
<evidence type="ECO:0000313" key="2">
    <source>
        <dbReference type="EMBL" id="MFH0249484.1"/>
    </source>
</evidence>
<organism evidence="2 3">
    <name type="scientific">Streptomyces chitinivorans</name>
    <dbReference type="NCBI Taxonomy" id="1257027"/>
    <lineage>
        <taxon>Bacteria</taxon>
        <taxon>Bacillati</taxon>
        <taxon>Actinomycetota</taxon>
        <taxon>Actinomycetes</taxon>
        <taxon>Kitasatosporales</taxon>
        <taxon>Streptomycetaceae</taxon>
        <taxon>Streptomyces</taxon>
    </lineage>
</organism>
<feature type="compositionally biased region" description="Pro residues" evidence="1">
    <location>
        <begin position="90"/>
        <end position="99"/>
    </location>
</feature>
<proteinExistence type="predicted"/>
<name>A0ABW7HV68_9ACTN</name>
<reference evidence="2 3" key="1">
    <citation type="submission" date="2024-10" db="EMBL/GenBank/DDBJ databases">
        <authorList>
            <person name="Cho J.-C."/>
        </authorList>
    </citation>
    <scope>NUCLEOTIDE SEQUENCE [LARGE SCALE GENOMIC DNA]</scope>
    <source>
        <strain evidence="2 3">KCTC29696</strain>
    </source>
</reference>
<evidence type="ECO:0000313" key="3">
    <source>
        <dbReference type="Proteomes" id="UP001607069"/>
    </source>
</evidence>
<feature type="compositionally biased region" description="Low complexity" evidence="1">
    <location>
        <begin position="80"/>
        <end position="89"/>
    </location>
</feature>
<feature type="compositionally biased region" description="Gly residues" evidence="1">
    <location>
        <begin position="20"/>
        <end position="35"/>
    </location>
</feature>
<protein>
    <submittedName>
        <fullName evidence="2">Uncharacterized protein</fullName>
    </submittedName>
</protein>
<accession>A0ABW7HV68</accession>
<dbReference type="Proteomes" id="UP001607069">
    <property type="component" value="Unassembled WGS sequence"/>
</dbReference>
<feature type="compositionally biased region" description="Low complexity" evidence="1">
    <location>
        <begin position="1"/>
        <end position="19"/>
    </location>
</feature>
<comment type="caution">
    <text evidence="2">The sequence shown here is derived from an EMBL/GenBank/DDBJ whole genome shotgun (WGS) entry which is preliminary data.</text>
</comment>
<evidence type="ECO:0000256" key="1">
    <source>
        <dbReference type="SAM" id="MobiDB-lite"/>
    </source>
</evidence>
<gene>
    <name evidence="2" type="ORF">ACG5V6_14820</name>
</gene>
<feature type="compositionally biased region" description="Basic and acidic residues" evidence="1">
    <location>
        <begin position="103"/>
        <end position="114"/>
    </location>
</feature>
<keyword evidence="3" id="KW-1185">Reference proteome</keyword>
<feature type="non-terminal residue" evidence="2">
    <location>
        <position position="1"/>
    </location>
</feature>
<feature type="region of interest" description="Disordered" evidence="1">
    <location>
        <begin position="1"/>
        <end position="114"/>
    </location>
</feature>
<dbReference type="EMBL" id="JBIHMK010000051">
    <property type="protein sequence ID" value="MFH0249484.1"/>
    <property type="molecule type" value="Genomic_DNA"/>
</dbReference>